<evidence type="ECO:0000313" key="1">
    <source>
        <dbReference type="EMBL" id="PIP33817.1"/>
    </source>
</evidence>
<protein>
    <recommendedName>
        <fullName evidence="3">GxxExxY protein</fullName>
    </recommendedName>
</protein>
<comment type="caution">
    <text evidence="1">The sequence shown here is derived from an EMBL/GenBank/DDBJ whole genome shotgun (WGS) entry which is preliminary data.</text>
</comment>
<dbReference type="Pfam" id="PF13366">
    <property type="entry name" value="PDDEXK_3"/>
    <property type="match status" value="1"/>
</dbReference>
<organism evidence="1 2">
    <name type="scientific">Candidatus Falkowbacteria bacterium CG23_combo_of_CG06-09_8_20_14_all_49_15</name>
    <dbReference type="NCBI Taxonomy" id="1974572"/>
    <lineage>
        <taxon>Bacteria</taxon>
        <taxon>Candidatus Falkowiibacteriota</taxon>
    </lineage>
</organism>
<reference evidence="1 2" key="1">
    <citation type="submission" date="2017-09" db="EMBL/GenBank/DDBJ databases">
        <title>Depth-based differentiation of microbial function through sediment-hosted aquifers and enrichment of novel symbionts in the deep terrestrial subsurface.</title>
        <authorList>
            <person name="Probst A.J."/>
            <person name="Ladd B."/>
            <person name="Jarett J.K."/>
            <person name="Geller-Mcgrath D.E."/>
            <person name="Sieber C.M."/>
            <person name="Emerson J.B."/>
            <person name="Anantharaman K."/>
            <person name="Thomas B.C."/>
            <person name="Malmstrom R."/>
            <person name="Stieglmeier M."/>
            <person name="Klingl A."/>
            <person name="Woyke T."/>
            <person name="Ryan C.M."/>
            <person name="Banfield J.F."/>
        </authorList>
    </citation>
    <scope>NUCLEOTIDE SEQUENCE [LARGE SCALE GENOMIC DNA]</scope>
    <source>
        <strain evidence="1">CG23_combo_of_CG06-09_8_20_14_all_49_15</strain>
    </source>
</reference>
<sequence>MGVIIHKELSYQICKLLFKTHNDLGRFRNEKQYADYFEKLLITEGIKYQREYNFIDQKSVNKKIRCKVDFLIDNIIIVEFKAKNFITKNDYYQTQRYLNTLNLELAIIVNFRQYRLAPKRVLNSHFKFGAFG</sequence>
<evidence type="ECO:0000313" key="2">
    <source>
        <dbReference type="Proteomes" id="UP000230729"/>
    </source>
</evidence>
<gene>
    <name evidence="1" type="ORF">COX22_02350</name>
</gene>
<evidence type="ECO:0008006" key="3">
    <source>
        <dbReference type="Google" id="ProtNLM"/>
    </source>
</evidence>
<accession>A0A2G9ZKW8</accession>
<proteinExistence type="predicted"/>
<dbReference type="AlphaFoldDB" id="A0A2G9ZKW8"/>
<dbReference type="NCBIfam" id="TIGR04256">
    <property type="entry name" value="GxxExxY"/>
    <property type="match status" value="1"/>
</dbReference>
<dbReference type="InterPro" id="IPR026350">
    <property type="entry name" value="GxxExxY"/>
</dbReference>
<dbReference type="Proteomes" id="UP000230729">
    <property type="component" value="Unassembled WGS sequence"/>
</dbReference>
<name>A0A2G9ZKW8_9BACT</name>
<dbReference type="EMBL" id="PCSD01000048">
    <property type="protein sequence ID" value="PIP33817.1"/>
    <property type="molecule type" value="Genomic_DNA"/>
</dbReference>